<keyword evidence="3" id="KW-1185">Reference proteome</keyword>
<dbReference type="InterPro" id="IPR025841">
    <property type="entry name" value="CP_ATPgrasp_2"/>
</dbReference>
<name>A0A923SA67_9BURK</name>
<sequence length="498" mass="55915">MHKFDEMFAQVQDSGPLQFQGQSLGGMTQVQVQGVRDHYRTYAEWLGRQPQEIMRSRREEAEMIFRKVGITFAVYGAKDEDGSGTERLIPFDLIPRIIPAAEWRRMEQGLVQRVTALNRFIHDVYHEQEIVKAGILPMEQIRGNAQFRPEMMGVNVPNNIYSHIAGVDIVRAPNAQGEGEYYVLEDNLRVPSGVSYMLEDRKMMMRLFPDLFSAYQVAPVMHYPDLLLETLRASAPSTTDDPTVVVLTPGMYNSAYFEHAFLAQQMGVELVEGQDLFVRDNFVYMRTTRGPRRVDVIYRRVDDDFLDPLAFRPNSTLGCAGLLNVYRAGNVTLCNAIGTGVADDKSIYPFVPQMIEFYLGEKPILSNVPTYMCRNPEDLKYVLANLQDLVVKEVHGAGGYGMLVGPTASKEEIEQFRQVLQAKPEGYIAQPTLSLSSCPTFVDKGIAPRHIDLRPFVLSGKEVQMVPGGLTRVALKEGSLVVNSSQGGGTKDTWILEI</sequence>
<dbReference type="InterPro" id="IPR051680">
    <property type="entry name" value="ATP-dep_Glu-Cys_Ligase-2"/>
</dbReference>
<dbReference type="PANTHER" id="PTHR34595:SF7">
    <property type="entry name" value="SLL1039 PROTEIN"/>
    <property type="match status" value="1"/>
</dbReference>
<dbReference type="AlphaFoldDB" id="A0A923SA67"/>
<dbReference type="Gene3D" id="3.30.1490.270">
    <property type="match status" value="1"/>
</dbReference>
<dbReference type="Gene3D" id="3.40.50.11290">
    <property type="match status" value="1"/>
</dbReference>
<dbReference type="PIRSF" id="PIRSF005522">
    <property type="entry name" value="UCP005522"/>
    <property type="match status" value="1"/>
</dbReference>
<gene>
    <name evidence="2" type="ORF">H8N03_05840</name>
</gene>
<evidence type="ECO:0000259" key="1">
    <source>
        <dbReference type="Pfam" id="PF14403"/>
    </source>
</evidence>
<dbReference type="PANTHER" id="PTHR34595">
    <property type="entry name" value="BLR5612 PROTEIN"/>
    <property type="match status" value="1"/>
</dbReference>
<protein>
    <submittedName>
        <fullName evidence="2">Circularly permuted type 2 ATP-grasp protein</fullName>
    </submittedName>
</protein>
<organism evidence="2 3">
    <name type="scientific">Ramlibacter cellulosilyticus</name>
    <dbReference type="NCBI Taxonomy" id="2764187"/>
    <lineage>
        <taxon>Bacteria</taxon>
        <taxon>Pseudomonadati</taxon>
        <taxon>Pseudomonadota</taxon>
        <taxon>Betaproteobacteria</taxon>
        <taxon>Burkholderiales</taxon>
        <taxon>Comamonadaceae</taxon>
        <taxon>Ramlibacter</taxon>
    </lineage>
</organism>
<dbReference type="EMBL" id="JACORT010000001">
    <property type="protein sequence ID" value="MBC5782456.1"/>
    <property type="molecule type" value="Genomic_DNA"/>
</dbReference>
<reference evidence="2" key="1">
    <citation type="submission" date="2020-08" db="EMBL/GenBank/DDBJ databases">
        <title>Ramlibacter sp. USB13 16S ribosomal RNA gene genome sequencing and assembly.</title>
        <authorList>
            <person name="Kang M."/>
        </authorList>
    </citation>
    <scope>NUCLEOTIDE SEQUENCE</scope>
    <source>
        <strain evidence="2">USB13</strain>
    </source>
</reference>
<proteinExistence type="predicted"/>
<feature type="domain" description="Circularly permuted ATP-grasp type 2" evidence="1">
    <location>
        <begin position="95"/>
        <end position="474"/>
    </location>
</feature>
<dbReference type="InterPro" id="IPR016450">
    <property type="entry name" value="UCP005522"/>
</dbReference>
<evidence type="ECO:0000313" key="3">
    <source>
        <dbReference type="Proteomes" id="UP000608513"/>
    </source>
</evidence>
<dbReference type="Proteomes" id="UP000608513">
    <property type="component" value="Unassembled WGS sequence"/>
</dbReference>
<dbReference type="SUPFAM" id="SSF56059">
    <property type="entry name" value="Glutathione synthetase ATP-binding domain-like"/>
    <property type="match status" value="1"/>
</dbReference>
<evidence type="ECO:0000313" key="2">
    <source>
        <dbReference type="EMBL" id="MBC5782456.1"/>
    </source>
</evidence>
<comment type="caution">
    <text evidence="2">The sequence shown here is derived from an EMBL/GenBank/DDBJ whole genome shotgun (WGS) entry which is preliminary data.</text>
</comment>
<dbReference type="Pfam" id="PF14403">
    <property type="entry name" value="CP_ATPgrasp_2"/>
    <property type="match status" value="1"/>
</dbReference>
<accession>A0A923SA67</accession>